<evidence type="ECO:0000313" key="3">
    <source>
        <dbReference type="Proteomes" id="UP000323225"/>
    </source>
</evidence>
<comment type="caution">
    <text evidence="2">The sequence shown here is derived from an EMBL/GenBank/DDBJ whole genome shotgun (WGS) entry which is preliminary data.</text>
</comment>
<dbReference type="Proteomes" id="UP000323225">
    <property type="component" value="Unassembled WGS sequence"/>
</dbReference>
<proteinExistence type="predicted"/>
<name>A0A5B1C2H2_VIBCL</name>
<accession>A0A5B1C2H2</accession>
<dbReference type="AlphaFoldDB" id="A0A5B1C2H2"/>
<evidence type="ECO:0000256" key="1">
    <source>
        <dbReference type="SAM" id="MobiDB-lite"/>
    </source>
</evidence>
<sequence length="425" mass="49013">MIPYEFVFSDHANKRFNQRFPGLVLSNEIKTLTPCKAKDLSFISGTLSYRRIKKSERHKYRFLVSDSGAYFICKTMGVIGGVEHLKVITVLKDEDKGFHQEMLDYALELYRKEQKIEQKKEAASEIIVNKSAKPLNEDSKPVPTEEERKELERLRNQQRREDDYHEAIAYLIEQPKLLFIKDIKADVIDQNINRHCTVVGMLASLYRSYMNLKERMKAFEIEDGDIKQFKKRELSSIAQKLEKAFIIRAMVIHESVETEWYELIDELVSDYIDMALTILDNVYGTSKISVKNRDSVISIFSAITKAEGVSFVDNAKLRSIFSYLVAYEQFEMTEIYKGQSFTAKELAGRVFQISYLSKLSFVSDELKHKLHGITSFYDVVLDRVSDLEIDDMLKISVADLTPSAKVDVEIDNAETEEIDEIASSC</sequence>
<gene>
    <name evidence="2" type="ORF">F0M16_08510</name>
</gene>
<feature type="compositionally biased region" description="Basic and acidic residues" evidence="1">
    <location>
        <begin position="135"/>
        <end position="157"/>
    </location>
</feature>
<dbReference type="EMBL" id="VUAA01000007">
    <property type="protein sequence ID" value="KAA1255248.1"/>
    <property type="molecule type" value="Genomic_DNA"/>
</dbReference>
<protein>
    <submittedName>
        <fullName evidence="2">Uncharacterized protein</fullName>
    </submittedName>
</protein>
<reference evidence="2 3" key="1">
    <citation type="submission" date="2019-09" db="EMBL/GenBank/DDBJ databases">
        <authorList>
            <person name="Kritzky A."/>
            <person name="Schelkanova E.Y."/>
            <person name="Alkhova Z.V."/>
            <person name="Smirnova N.I."/>
        </authorList>
    </citation>
    <scope>NUCLEOTIDE SEQUENCE [LARGE SCALE GENOMIC DNA]</scope>
    <source>
        <strain evidence="2 3">M1526</strain>
    </source>
</reference>
<organism evidence="2 3">
    <name type="scientific">Vibrio cholerae</name>
    <dbReference type="NCBI Taxonomy" id="666"/>
    <lineage>
        <taxon>Bacteria</taxon>
        <taxon>Pseudomonadati</taxon>
        <taxon>Pseudomonadota</taxon>
        <taxon>Gammaproteobacteria</taxon>
        <taxon>Vibrionales</taxon>
        <taxon>Vibrionaceae</taxon>
        <taxon>Vibrio</taxon>
    </lineage>
</organism>
<feature type="region of interest" description="Disordered" evidence="1">
    <location>
        <begin position="134"/>
        <end position="157"/>
    </location>
</feature>
<evidence type="ECO:0000313" key="2">
    <source>
        <dbReference type="EMBL" id="KAA1255248.1"/>
    </source>
</evidence>